<dbReference type="KEGG" id="tsy:THSYN_27010"/>
<reference evidence="1 2" key="1">
    <citation type="submission" date="2017-03" db="EMBL/GenBank/DDBJ databases">
        <title>Complete genome sequence of Candidatus 'Thiodictyon syntrophicum' sp. nov. strain Cad16T, a photolithoautotroph purple sulfur bacterium isolated from an alpine meromictic lake.</title>
        <authorList>
            <person name="Luedin S.M."/>
            <person name="Pothier J.F."/>
            <person name="Danza F."/>
            <person name="Storelli N."/>
            <person name="Wittwer M."/>
            <person name="Tonolla M."/>
        </authorList>
    </citation>
    <scope>NUCLEOTIDE SEQUENCE [LARGE SCALE GENOMIC DNA]</scope>
    <source>
        <strain evidence="1 2">Cad16T</strain>
    </source>
</reference>
<gene>
    <name evidence="1" type="ORF">THSYN_27010</name>
</gene>
<organism evidence="1 2">
    <name type="scientific">Candidatus Thiodictyon syntrophicum</name>
    <dbReference type="NCBI Taxonomy" id="1166950"/>
    <lineage>
        <taxon>Bacteria</taxon>
        <taxon>Pseudomonadati</taxon>
        <taxon>Pseudomonadota</taxon>
        <taxon>Gammaproteobacteria</taxon>
        <taxon>Chromatiales</taxon>
        <taxon>Chromatiaceae</taxon>
        <taxon>Thiodictyon</taxon>
    </lineage>
</organism>
<dbReference type="EMBL" id="CP020370">
    <property type="protein sequence ID" value="AUB84226.1"/>
    <property type="molecule type" value="Genomic_DNA"/>
</dbReference>
<dbReference type="RefSeq" id="WP_100921891.1">
    <property type="nucleotide sequence ID" value="NZ_CP020370.1"/>
</dbReference>
<evidence type="ECO:0000313" key="1">
    <source>
        <dbReference type="EMBL" id="AUB84226.1"/>
    </source>
</evidence>
<accession>A0A2K8UF91</accession>
<proteinExistence type="predicted"/>
<name>A0A2K8UF91_9GAMM</name>
<sequence length="151" mass="15295">MDIAPLAADLASPLAPLVPLLTQGGEKAAEALGEKLGQAGWEQVRAIWDKLHGRLGADSDALQELALTPDDADAQAALRVAVKRLLLSDPILRDELADLRNQSKSAAVTAVGIRGNGNVIAQGAGAVAAGPGSVVVGGSVRGSTINAGHRE</sequence>
<evidence type="ECO:0000313" key="2">
    <source>
        <dbReference type="Proteomes" id="UP000232638"/>
    </source>
</evidence>
<keyword evidence="2" id="KW-1185">Reference proteome</keyword>
<dbReference type="Proteomes" id="UP000232638">
    <property type="component" value="Chromosome"/>
</dbReference>
<protein>
    <submittedName>
        <fullName evidence="1">Uncharacterized protein</fullName>
    </submittedName>
</protein>
<dbReference type="AlphaFoldDB" id="A0A2K8UF91"/>
<dbReference type="OrthoDB" id="487163at2"/>